<sequence>QQRTTWNCFASRCCSSSHGWGPCSFSAGSLPTA</sequence>
<dbReference type="AlphaFoldDB" id="Q63543"/>
<proteinExistence type="evidence at transcript level"/>
<evidence type="ECO:0000313" key="2">
    <source>
        <dbReference type="RGD" id="2686"/>
    </source>
</evidence>
<organism evidence="1">
    <name type="scientific">Rattus norvegicus</name>
    <name type="common">Rat</name>
    <dbReference type="NCBI Taxonomy" id="10116"/>
    <lineage>
        <taxon>Eukaryota</taxon>
        <taxon>Metazoa</taxon>
        <taxon>Chordata</taxon>
        <taxon>Craniata</taxon>
        <taxon>Vertebrata</taxon>
        <taxon>Euteleostomi</taxon>
        <taxon>Mammalia</taxon>
        <taxon>Eutheria</taxon>
        <taxon>Euarchontoglires</taxon>
        <taxon>Glires</taxon>
        <taxon>Rodentia</taxon>
        <taxon>Myomorpha</taxon>
        <taxon>Muroidea</taxon>
        <taxon>Muridae</taxon>
        <taxon>Murinae</taxon>
        <taxon>Rattus</taxon>
    </lineage>
</organism>
<protein>
    <submittedName>
        <fullName evidence="1">Growth hormone</fullName>
    </submittedName>
</protein>
<gene>
    <name evidence="2" type="primary">Gh1</name>
    <name evidence="1" type="synonym">GH1</name>
</gene>
<evidence type="ECO:0000313" key="1">
    <source>
        <dbReference type="EMBL" id="AAA98519.1"/>
    </source>
</evidence>
<name>Q63543_RAT</name>
<accession>Q63543</accession>
<feature type="non-terminal residue" evidence="1">
    <location>
        <position position="1"/>
    </location>
</feature>
<dbReference type="RGD" id="2686">
    <property type="gene designation" value="Gh1"/>
</dbReference>
<reference evidence="1" key="1">
    <citation type="journal article" date="1990" name="Endocrinology">
        <title>Molecular mechanism of growth hormone (GH) deficiency in the spontaneous dwarf rat: detection of abnormal splicing of GH messenger ribonucleic acid by the polymerase chain reaction.</title>
        <authorList>
            <person name="Takeuchi T."/>
            <person name="Suzuki H."/>
            <person name="Sakurai S."/>
            <person name="Nogami H."/>
            <person name="Okuma S."/>
            <person name="Ishikawa H."/>
        </authorList>
    </citation>
    <scope>NUCLEOTIDE SEQUENCE</scope>
    <source>
        <strain evidence="1">Sprague-Dawley</strain>
    </source>
</reference>
<dbReference type="EMBL" id="M32243">
    <property type="protein sequence ID" value="AAA98519.1"/>
    <property type="molecule type" value="mRNA"/>
</dbReference>